<dbReference type="VEuPathDB" id="VectorBase:AFUN014066"/>
<proteinExistence type="predicted"/>
<name>A0A182S0N4_ANOFN</name>
<sequence length="19" mass="2151">MVPHRHPFEIPAAFRSDSG</sequence>
<reference evidence="1" key="1">
    <citation type="submission" date="2020-05" db="UniProtKB">
        <authorList>
            <consortium name="EnsemblMetazoa"/>
        </authorList>
    </citation>
    <scope>IDENTIFICATION</scope>
    <source>
        <strain evidence="1">FUMOZ</strain>
    </source>
</reference>
<evidence type="ECO:0000313" key="1">
    <source>
        <dbReference type="EnsemblMetazoa" id="AFUN014066-PA"/>
    </source>
</evidence>
<dbReference type="EnsemblMetazoa" id="AFUN014066-RA">
    <property type="protein sequence ID" value="AFUN014066-PA"/>
    <property type="gene ID" value="AFUN014066"/>
</dbReference>
<accession>A0A182S0N4</accession>
<protein>
    <submittedName>
        <fullName evidence="1">Uncharacterized protein</fullName>
    </submittedName>
</protein>
<organism evidence="1">
    <name type="scientific">Anopheles funestus</name>
    <name type="common">African malaria mosquito</name>
    <dbReference type="NCBI Taxonomy" id="62324"/>
    <lineage>
        <taxon>Eukaryota</taxon>
        <taxon>Metazoa</taxon>
        <taxon>Ecdysozoa</taxon>
        <taxon>Arthropoda</taxon>
        <taxon>Hexapoda</taxon>
        <taxon>Insecta</taxon>
        <taxon>Pterygota</taxon>
        <taxon>Neoptera</taxon>
        <taxon>Endopterygota</taxon>
        <taxon>Diptera</taxon>
        <taxon>Nematocera</taxon>
        <taxon>Culicoidea</taxon>
        <taxon>Culicidae</taxon>
        <taxon>Anophelinae</taxon>
        <taxon>Anopheles</taxon>
    </lineage>
</organism>
<dbReference type="AlphaFoldDB" id="A0A182S0N4"/>